<dbReference type="RefSeq" id="WP_049844993.1">
    <property type="nucleotide sequence ID" value="NZ_LLEI02000091.1"/>
</dbReference>
<dbReference type="InterPro" id="IPR013349">
    <property type="entry name" value="T3SS_YopR"/>
</dbReference>
<dbReference type="Pfam" id="PF09025">
    <property type="entry name" value="T3SS_needle_reg"/>
    <property type="match status" value="1"/>
</dbReference>
<comment type="caution">
    <text evidence="2">The sequence shown here is derived from an EMBL/GenBank/DDBJ whole genome shotgun (WGS) entry which is preliminary data.</text>
</comment>
<evidence type="ECO:0000313" key="2">
    <source>
        <dbReference type="EMBL" id="OAJ92092.1"/>
    </source>
</evidence>
<dbReference type="GO" id="GO:0030254">
    <property type="term" value="P:protein secretion by the type III secretion system"/>
    <property type="evidence" value="ECO:0007669"/>
    <property type="project" value="InterPro"/>
</dbReference>
<sequence length="209" mass="23807">MIIDSSLQAADPKSRNELSAYRRQDEERMSSLMTESTQQEKSVKKETNPPVVQASSDASMVKAWYENIKPQQYISRQALISELKQAFPELASQKEALWYAYNKEKSLKGTEEANSNLLNMLKQELVGDFASELRDVPPTGSDQLRQMLSEKYSLSAHKEQALWHAWDELKAVPEMKPVVDLVRQELSLVISKNAIVKNMLTHSHKLDLS</sequence>
<evidence type="ECO:0000313" key="3">
    <source>
        <dbReference type="Proteomes" id="UP000078406"/>
    </source>
</evidence>
<feature type="compositionally biased region" description="Polar residues" evidence="1">
    <location>
        <begin position="31"/>
        <end position="40"/>
    </location>
</feature>
<proteinExistence type="predicted"/>
<gene>
    <name evidence="2" type="ORF">APB76_22300</name>
</gene>
<dbReference type="AlphaFoldDB" id="A0A177XTY0"/>
<dbReference type="Gene3D" id="1.10.10.1000">
    <property type="entry name" value="Type III secretion system virulence factor YopR, core domain"/>
    <property type="match status" value="1"/>
</dbReference>
<dbReference type="Proteomes" id="UP000078406">
    <property type="component" value="Unassembled WGS sequence"/>
</dbReference>
<dbReference type="EMBL" id="LLEI02000091">
    <property type="protein sequence ID" value="OAJ92092.1"/>
    <property type="molecule type" value="Genomic_DNA"/>
</dbReference>
<organism evidence="2 3">
    <name type="scientific">Vibrio bivalvicida</name>
    <dbReference type="NCBI Taxonomy" id="1276888"/>
    <lineage>
        <taxon>Bacteria</taxon>
        <taxon>Pseudomonadati</taxon>
        <taxon>Pseudomonadota</taxon>
        <taxon>Gammaproteobacteria</taxon>
        <taxon>Vibrionales</taxon>
        <taxon>Vibrionaceae</taxon>
        <taxon>Vibrio</taxon>
        <taxon>Vibrio oreintalis group</taxon>
    </lineage>
</organism>
<dbReference type="InterPro" id="IPR041814">
    <property type="entry name" value="YopR_core"/>
</dbReference>
<accession>A0A177XTY0</accession>
<dbReference type="GO" id="GO:0030257">
    <property type="term" value="C:type III protein secretion system complex"/>
    <property type="evidence" value="ECO:0007669"/>
    <property type="project" value="InterPro"/>
</dbReference>
<name>A0A177XTY0_9VIBR</name>
<evidence type="ECO:0000256" key="1">
    <source>
        <dbReference type="SAM" id="MobiDB-lite"/>
    </source>
</evidence>
<protein>
    <submittedName>
        <fullName evidence="2">Type III export protein</fullName>
    </submittedName>
</protein>
<reference evidence="2 3" key="1">
    <citation type="journal article" date="2016" name="Syst. Appl. Microbiol.">
        <title>Vibrio bivalvicida sp. nov., a novel larval pathogen for bivalve molluscs reared in a hatchery.</title>
        <authorList>
            <person name="Dubert J."/>
            <person name="Romalde J.L."/>
            <person name="Prado S."/>
            <person name="Barja J.L."/>
        </authorList>
    </citation>
    <scope>NUCLEOTIDE SEQUENCE [LARGE SCALE GENOMIC DNA]</scope>
    <source>
        <strain evidence="2 3">605</strain>
    </source>
</reference>
<feature type="region of interest" description="Disordered" evidence="1">
    <location>
        <begin position="1"/>
        <end position="52"/>
    </location>
</feature>
<feature type="compositionally biased region" description="Basic and acidic residues" evidence="1">
    <location>
        <begin position="12"/>
        <end position="29"/>
    </location>
</feature>